<keyword evidence="1" id="KW-0732">Signal</keyword>
<sequence>MLVVATLVLCVCVAADPRAAADPANRALDEILAGAVEKIEGLGWDTSKRVQNGNSDIPLDVVDSGTESTTSETFSITSSSITGLQTLRRSGRASLNTAETVLTGTAVVDDAIINANYKVTFPGTGELALPQTIEGEASERVSKLFADIEVNMLNGVPQSILSYTVRSGHDSLDQATNIDDNNNMAQVHVAGMRKALRQILESTMNKNMKVQINQSIHAIKNAAAAAAKK</sequence>
<name>A0AAE1FPW0_PETCI</name>
<feature type="signal peptide" evidence="1">
    <location>
        <begin position="1"/>
        <end position="21"/>
    </location>
</feature>
<keyword evidence="3" id="KW-1185">Reference proteome</keyword>
<gene>
    <name evidence="2" type="ORF">Pcinc_017635</name>
</gene>
<evidence type="ECO:0000256" key="1">
    <source>
        <dbReference type="SAM" id="SignalP"/>
    </source>
</evidence>
<dbReference type="EMBL" id="JAWQEG010001643">
    <property type="protein sequence ID" value="KAK3877661.1"/>
    <property type="molecule type" value="Genomic_DNA"/>
</dbReference>
<evidence type="ECO:0000313" key="3">
    <source>
        <dbReference type="Proteomes" id="UP001286313"/>
    </source>
</evidence>
<feature type="chain" id="PRO_5042236773" description="Secreted protein" evidence="1">
    <location>
        <begin position="22"/>
        <end position="229"/>
    </location>
</feature>
<accession>A0AAE1FPW0</accession>
<reference evidence="2" key="1">
    <citation type="submission" date="2023-10" db="EMBL/GenBank/DDBJ databases">
        <title>Genome assemblies of two species of porcelain crab, Petrolisthes cinctipes and Petrolisthes manimaculis (Anomura: Porcellanidae).</title>
        <authorList>
            <person name="Angst P."/>
        </authorList>
    </citation>
    <scope>NUCLEOTIDE SEQUENCE</scope>
    <source>
        <strain evidence="2">PB745_01</strain>
        <tissue evidence="2">Gill</tissue>
    </source>
</reference>
<organism evidence="2 3">
    <name type="scientific">Petrolisthes cinctipes</name>
    <name type="common">Flat porcelain crab</name>
    <dbReference type="NCBI Taxonomy" id="88211"/>
    <lineage>
        <taxon>Eukaryota</taxon>
        <taxon>Metazoa</taxon>
        <taxon>Ecdysozoa</taxon>
        <taxon>Arthropoda</taxon>
        <taxon>Crustacea</taxon>
        <taxon>Multicrustacea</taxon>
        <taxon>Malacostraca</taxon>
        <taxon>Eumalacostraca</taxon>
        <taxon>Eucarida</taxon>
        <taxon>Decapoda</taxon>
        <taxon>Pleocyemata</taxon>
        <taxon>Anomura</taxon>
        <taxon>Galatheoidea</taxon>
        <taxon>Porcellanidae</taxon>
        <taxon>Petrolisthes</taxon>
    </lineage>
</organism>
<dbReference type="AlphaFoldDB" id="A0AAE1FPW0"/>
<evidence type="ECO:0008006" key="4">
    <source>
        <dbReference type="Google" id="ProtNLM"/>
    </source>
</evidence>
<dbReference type="Proteomes" id="UP001286313">
    <property type="component" value="Unassembled WGS sequence"/>
</dbReference>
<comment type="caution">
    <text evidence="2">The sequence shown here is derived from an EMBL/GenBank/DDBJ whole genome shotgun (WGS) entry which is preliminary data.</text>
</comment>
<protein>
    <recommendedName>
        <fullName evidence="4">Secreted protein</fullName>
    </recommendedName>
</protein>
<evidence type="ECO:0000313" key="2">
    <source>
        <dbReference type="EMBL" id="KAK3877661.1"/>
    </source>
</evidence>
<proteinExistence type="predicted"/>